<keyword evidence="3" id="KW-0227">DNA damage</keyword>
<evidence type="ECO:0000256" key="7">
    <source>
        <dbReference type="ARBA" id="ARBA00023239"/>
    </source>
</evidence>
<dbReference type="GO" id="GO:0016829">
    <property type="term" value="F:lyase activity"/>
    <property type="evidence" value="ECO:0007669"/>
    <property type="project" value="UniProtKB-KW"/>
</dbReference>
<dbReference type="GO" id="GO:0008233">
    <property type="term" value="F:peptidase activity"/>
    <property type="evidence" value="ECO:0007669"/>
    <property type="project" value="UniProtKB-KW"/>
</dbReference>
<keyword evidence="6" id="KW-0238">DNA-binding</keyword>
<evidence type="ECO:0000256" key="2">
    <source>
        <dbReference type="ARBA" id="ARBA00022670"/>
    </source>
</evidence>
<dbReference type="Gene3D" id="3.90.1680.10">
    <property type="entry name" value="SOS response associated peptidase-like"/>
    <property type="match status" value="1"/>
</dbReference>
<proteinExistence type="inferred from homology"/>
<dbReference type="GO" id="GO:0003697">
    <property type="term" value="F:single-stranded DNA binding"/>
    <property type="evidence" value="ECO:0007669"/>
    <property type="project" value="InterPro"/>
</dbReference>
<keyword evidence="10" id="KW-1185">Reference proteome</keyword>
<sequence>MKIEKSANVWGKSGRNSADFYSIVSRFAIQRVTKVNGEECHAVFALQTVRHLRQPALPVRVARRKNGRSFPDHDRRLPTTAQHRRRIGAVRARKVRAQRSHLTAARRFTSPKPELRARWRMISPPGRDMPDRAQRDEPGYPPFHWQTAGASMCSTIVQKSGPMDYMTALFSNIGRTRQASIARDDDAINARPLAIHCFGDTPAMDRFHWGYAPSWWKRRPVMNARLAALLRGSAVWRPLLGQRVLVPADGWYQPIGADPTASRYIRSLDGKPIYIAALTAWRPGNQHGEQDGLAIVTDDIADARSAGHVRPVVLPVQAALAWVDPSTPIINALELACTPWMESTFQWQPATATLQ</sequence>
<dbReference type="SUPFAM" id="SSF143081">
    <property type="entry name" value="BB1717-like"/>
    <property type="match status" value="1"/>
</dbReference>
<dbReference type="Pfam" id="PF02586">
    <property type="entry name" value="SRAP"/>
    <property type="match status" value="1"/>
</dbReference>
<dbReference type="Proteomes" id="UP000215633">
    <property type="component" value="Unassembled WGS sequence"/>
</dbReference>
<dbReference type="GO" id="GO:0106300">
    <property type="term" value="P:protein-DNA covalent cross-linking repair"/>
    <property type="evidence" value="ECO:0007669"/>
    <property type="project" value="InterPro"/>
</dbReference>
<evidence type="ECO:0000256" key="4">
    <source>
        <dbReference type="ARBA" id="ARBA00022801"/>
    </source>
</evidence>
<dbReference type="GO" id="GO:0006508">
    <property type="term" value="P:proteolysis"/>
    <property type="evidence" value="ECO:0007669"/>
    <property type="project" value="UniProtKB-KW"/>
</dbReference>
<comment type="caution">
    <text evidence="9">The sequence shown here is derived from an EMBL/GenBank/DDBJ whole genome shotgun (WGS) entry which is preliminary data.</text>
</comment>
<dbReference type="PANTHER" id="PTHR13604">
    <property type="entry name" value="DC12-RELATED"/>
    <property type="match status" value="1"/>
</dbReference>
<keyword evidence="4 8" id="KW-0378">Hydrolase</keyword>
<dbReference type="InterPro" id="IPR003738">
    <property type="entry name" value="SRAP"/>
</dbReference>
<evidence type="ECO:0000256" key="6">
    <source>
        <dbReference type="ARBA" id="ARBA00023125"/>
    </source>
</evidence>
<comment type="similarity">
    <text evidence="1 8">Belongs to the SOS response-associated peptidase family.</text>
</comment>
<evidence type="ECO:0000313" key="9">
    <source>
        <dbReference type="EMBL" id="OZI76126.1"/>
    </source>
</evidence>
<evidence type="ECO:0000256" key="3">
    <source>
        <dbReference type="ARBA" id="ARBA00022763"/>
    </source>
</evidence>
<dbReference type="InterPro" id="IPR036590">
    <property type="entry name" value="SRAP-like"/>
</dbReference>
<dbReference type="EMBL" id="NEVT01000006">
    <property type="protein sequence ID" value="OZI76126.1"/>
    <property type="molecule type" value="Genomic_DNA"/>
</dbReference>
<gene>
    <name evidence="9" type="ORF">CAL24_13200</name>
</gene>
<keyword evidence="7" id="KW-0456">Lyase</keyword>
<dbReference type="EC" id="3.4.-.-" evidence="8"/>
<name>A0A261VPT1_9BORD</name>
<protein>
    <recommendedName>
        <fullName evidence="8">Abasic site processing protein</fullName>
        <ecNumber evidence="8">3.4.-.-</ecNumber>
    </recommendedName>
</protein>
<evidence type="ECO:0000256" key="8">
    <source>
        <dbReference type="RuleBase" id="RU364100"/>
    </source>
</evidence>
<dbReference type="PANTHER" id="PTHR13604:SF0">
    <property type="entry name" value="ABASIC SITE PROCESSING PROTEIN HMCES"/>
    <property type="match status" value="1"/>
</dbReference>
<keyword evidence="2 8" id="KW-0645">Protease</keyword>
<dbReference type="AlphaFoldDB" id="A0A261VPT1"/>
<evidence type="ECO:0000256" key="1">
    <source>
        <dbReference type="ARBA" id="ARBA00008136"/>
    </source>
</evidence>
<reference evidence="10" key="1">
    <citation type="submission" date="2017-05" db="EMBL/GenBank/DDBJ databases">
        <title>Complete and WGS of Bordetella genogroups.</title>
        <authorList>
            <person name="Spilker T."/>
            <person name="Lipuma J."/>
        </authorList>
    </citation>
    <scope>NUCLEOTIDE SEQUENCE [LARGE SCALE GENOMIC DNA]</scope>
    <source>
        <strain evidence="10">AU8256</strain>
    </source>
</reference>
<evidence type="ECO:0000313" key="10">
    <source>
        <dbReference type="Proteomes" id="UP000215633"/>
    </source>
</evidence>
<organism evidence="9 10">
    <name type="scientific">Bordetella genomosp. 2</name>
    <dbReference type="NCBI Taxonomy" id="1983456"/>
    <lineage>
        <taxon>Bacteria</taxon>
        <taxon>Pseudomonadati</taxon>
        <taxon>Pseudomonadota</taxon>
        <taxon>Betaproteobacteria</taxon>
        <taxon>Burkholderiales</taxon>
        <taxon>Alcaligenaceae</taxon>
        <taxon>Bordetella</taxon>
    </lineage>
</organism>
<keyword evidence="5" id="KW-0190">Covalent protein-DNA linkage</keyword>
<accession>A0A261VPT1</accession>
<evidence type="ECO:0000256" key="5">
    <source>
        <dbReference type="ARBA" id="ARBA00023124"/>
    </source>
</evidence>